<dbReference type="RefSeq" id="WP_197011552.1">
    <property type="nucleotide sequence ID" value="NZ_BAABES010000005.1"/>
</dbReference>
<evidence type="ECO:0000313" key="1">
    <source>
        <dbReference type="EMBL" id="MBG6088879.1"/>
    </source>
</evidence>
<dbReference type="Proteomes" id="UP000614047">
    <property type="component" value="Unassembled WGS sequence"/>
</dbReference>
<organism evidence="1 2">
    <name type="scientific">Actinomadura viridis</name>
    <dbReference type="NCBI Taxonomy" id="58110"/>
    <lineage>
        <taxon>Bacteria</taxon>
        <taxon>Bacillati</taxon>
        <taxon>Actinomycetota</taxon>
        <taxon>Actinomycetes</taxon>
        <taxon>Streptosporangiales</taxon>
        <taxon>Thermomonosporaceae</taxon>
        <taxon>Actinomadura</taxon>
    </lineage>
</organism>
<accession>A0A931GQS6</accession>
<keyword evidence="2" id="KW-1185">Reference proteome</keyword>
<sequence length="70" mass="7652">MTEREKDTEILVLRHQIVVLERQLAGERVRVTAADRALLVALLHRGCLPARCGGCGCWCGRTPYCAGTGT</sequence>
<name>A0A931GQS6_9ACTN</name>
<evidence type="ECO:0000313" key="2">
    <source>
        <dbReference type="Proteomes" id="UP000614047"/>
    </source>
</evidence>
<protein>
    <submittedName>
        <fullName evidence="1">Uncharacterized protein</fullName>
    </submittedName>
</protein>
<dbReference type="AlphaFoldDB" id="A0A931GQS6"/>
<proteinExistence type="predicted"/>
<dbReference type="EMBL" id="JADOUA010000001">
    <property type="protein sequence ID" value="MBG6088879.1"/>
    <property type="molecule type" value="Genomic_DNA"/>
</dbReference>
<comment type="caution">
    <text evidence="1">The sequence shown here is derived from an EMBL/GenBank/DDBJ whole genome shotgun (WGS) entry which is preliminary data.</text>
</comment>
<reference evidence="1" key="1">
    <citation type="submission" date="2020-11" db="EMBL/GenBank/DDBJ databases">
        <title>Sequencing the genomes of 1000 actinobacteria strains.</title>
        <authorList>
            <person name="Klenk H.-P."/>
        </authorList>
    </citation>
    <scope>NUCLEOTIDE SEQUENCE</scope>
    <source>
        <strain evidence="1">DSM 43175</strain>
    </source>
</reference>
<gene>
    <name evidence="1" type="ORF">IW256_002992</name>
</gene>